<dbReference type="OrthoDB" id="1651838at2"/>
<reference evidence="1 2" key="1">
    <citation type="submission" date="2018-10" db="EMBL/GenBank/DDBJ databases">
        <title>Cohnella sp. M2MS4P-1, whole genome shotgun sequence.</title>
        <authorList>
            <person name="Tuo L."/>
        </authorList>
    </citation>
    <scope>NUCLEOTIDE SEQUENCE [LARGE SCALE GENOMIC DNA]</scope>
    <source>
        <strain evidence="1 2">M2MS4P-1</strain>
    </source>
</reference>
<proteinExistence type="predicted"/>
<dbReference type="EMBL" id="RBZM01000012">
    <property type="protein sequence ID" value="RKP46777.1"/>
    <property type="molecule type" value="Genomic_DNA"/>
</dbReference>
<evidence type="ECO:0000313" key="2">
    <source>
        <dbReference type="Proteomes" id="UP000282076"/>
    </source>
</evidence>
<sequence length="154" mass="17388">MQTDSKEFEGTNGIIIVDSTKVILKFKKMFQKPNTEINISDISSIEIKKPPALINRIGYIQFILKGEFYRAPMETVNDIVANDYAIFVAKNDHFEQAMKAKQLIEERMATLNARAQVAATSVSVMDELKKALELKNAGILTQEEFDKLKSKLMG</sequence>
<dbReference type="Proteomes" id="UP000282076">
    <property type="component" value="Unassembled WGS sequence"/>
</dbReference>
<comment type="caution">
    <text evidence="1">The sequence shown here is derived from an EMBL/GenBank/DDBJ whole genome shotgun (WGS) entry which is preliminary data.</text>
</comment>
<keyword evidence="2" id="KW-1185">Reference proteome</keyword>
<gene>
    <name evidence="1" type="ORF">D7Z26_24555</name>
</gene>
<dbReference type="AlphaFoldDB" id="A0A494X7U2"/>
<dbReference type="RefSeq" id="WP_120979678.1">
    <property type="nucleotide sequence ID" value="NZ_RBZM01000012.1"/>
</dbReference>
<evidence type="ECO:0000313" key="1">
    <source>
        <dbReference type="EMBL" id="RKP46777.1"/>
    </source>
</evidence>
<protein>
    <submittedName>
        <fullName evidence="1">SHOCT domain-containing protein</fullName>
    </submittedName>
</protein>
<name>A0A494X7U2_9BACL</name>
<accession>A0A494X7U2</accession>
<organism evidence="1 2">
    <name type="scientific">Cohnella endophytica</name>
    <dbReference type="NCBI Taxonomy" id="2419778"/>
    <lineage>
        <taxon>Bacteria</taxon>
        <taxon>Bacillati</taxon>
        <taxon>Bacillota</taxon>
        <taxon>Bacilli</taxon>
        <taxon>Bacillales</taxon>
        <taxon>Paenibacillaceae</taxon>
        <taxon>Cohnella</taxon>
    </lineage>
</organism>